<reference evidence="1" key="1">
    <citation type="submission" date="2023-10" db="EMBL/GenBank/DDBJ databases">
        <authorList>
            <person name="Rodriguez Cubillos JULIANA M."/>
            <person name="De Vega J."/>
        </authorList>
    </citation>
    <scope>NUCLEOTIDE SEQUENCE</scope>
</reference>
<dbReference type="Proteomes" id="UP001177021">
    <property type="component" value="Unassembled WGS sequence"/>
</dbReference>
<dbReference type="EMBL" id="CASHSV030000206">
    <property type="protein sequence ID" value="CAJ2654535.1"/>
    <property type="molecule type" value="Genomic_DNA"/>
</dbReference>
<comment type="caution">
    <text evidence="1">The sequence shown here is derived from an EMBL/GenBank/DDBJ whole genome shotgun (WGS) entry which is preliminary data.</text>
</comment>
<sequence length="56" mass="6131">MAQILMFASALIIFLSLFLVVNGITSTVPCTGDQDCKVLTGYVGECTNGFCEYYRL</sequence>
<organism evidence="1 2">
    <name type="scientific">Trifolium pratense</name>
    <name type="common">Red clover</name>
    <dbReference type="NCBI Taxonomy" id="57577"/>
    <lineage>
        <taxon>Eukaryota</taxon>
        <taxon>Viridiplantae</taxon>
        <taxon>Streptophyta</taxon>
        <taxon>Embryophyta</taxon>
        <taxon>Tracheophyta</taxon>
        <taxon>Spermatophyta</taxon>
        <taxon>Magnoliopsida</taxon>
        <taxon>eudicotyledons</taxon>
        <taxon>Gunneridae</taxon>
        <taxon>Pentapetalae</taxon>
        <taxon>rosids</taxon>
        <taxon>fabids</taxon>
        <taxon>Fabales</taxon>
        <taxon>Fabaceae</taxon>
        <taxon>Papilionoideae</taxon>
        <taxon>50 kb inversion clade</taxon>
        <taxon>NPAAA clade</taxon>
        <taxon>Hologalegina</taxon>
        <taxon>IRL clade</taxon>
        <taxon>Trifolieae</taxon>
        <taxon>Trifolium</taxon>
    </lineage>
</organism>
<gene>
    <name evidence="1" type="ORF">MILVUS5_LOCUS21657</name>
</gene>
<keyword evidence="2" id="KW-1185">Reference proteome</keyword>
<protein>
    <submittedName>
        <fullName evidence="1">Uncharacterized protein</fullName>
    </submittedName>
</protein>
<name>A0ACB0KF94_TRIPR</name>
<evidence type="ECO:0000313" key="2">
    <source>
        <dbReference type="Proteomes" id="UP001177021"/>
    </source>
</evidence>
<proteinExistence type="predicted"/>
<accession>A0ACB0KF94</accession>
<evidence type="ECO:0000313" key="1">
    <source>
        <dbReference type="EMBL" id="CAJ2654535.1"/>
    </source>
</evidence>